<evidence type="ECO:0000313" key="1">
    <source>
        <dbReference type="EMBL" id="KAJ2977321.1"/>
    </source>
</evidence>
<proteinExistence type="predicted"/>
<organism evidence="1 2">
    <name type="scientific">Trametes sanguinea</name>
    <dbReference type="NCBI Taxonomy" id="158606"/>
    <lineage>
        <taxon>Eukaryota</taxon>
        <taxon>Fungi</taxon>
        <taxon>Dikarya</taxon>
        <taxon>Basidiomycota</taxon>
        <taxon>Agaricomycotina</taxon>
        <taxon>Agaricomycetes</taxon>
        <taxon>Polyporales</taxon>
        <taxon>Polyporaceae</taxon>
        <taxon>Trametes</taxon>
    </lineage>
</organism>
<evidence type="ECO:0000313" key="2">
    <source>
        <dbReference type="Proteomes" id="UP001144978"/>
    </source>
</evidence>
<sequence length="406" mass="45453">MKLFCFNTAINPYEGLFDITAEDTDSADDVLCKIWDRFRERLQDQWPKVARPDLELVRLTEPVLMRPVATLPDRLSQYGNEKKEPVEPWQAINELPCASELGCLSFEVRVVGPAVRSTAKAATIVQRNNLSTVEDVLSPPSKVAASITDFKCEQDSHILYNGRPADRSAAPIAIYQPVFARLKESLSKINRGESLSELYRDLVPRTSQLFQAACQIYDSDVLREDAVMGHLGNILNVRWDSESHLHINCTGISGAVALVDGVARVETGRHDYYQLEQPMYAYAEIKNELGVDGMCEVQVAATYQWAIALLEYTSIREASCFPCILVSIAGPYIRFYGAVLTDAFIVQPFVDFIFLGGDPDAEERIERVAKIFVEVRRALEELKVWYQGLSIGGGDDRTHCCPRSSS</sequence>
<accession>A0ACC1NFN1</accession>
<gene>
    <name evidence="1" type="ORF">NUW54_g11434</name>
</gene>
<name>A0ACC1NFN1_9APHY</name>
<comment type="caution">
    <text evidence="1">The sequence shown here is derived from an EMBL/GenBank/DDBJ whole genome shotgun (WGS) entry which is preliminary data.</text>
</comment>
<protein>
    <submittedName>
        <fullName evidence="1">Uncharacterized protein</fullName>
    </submittedName>
</protein>
<reference evidence="1" key="1">
    <citation type="submission" date="2022-08" db="EMBL/GenBank/DDBJ databases">
        <title>Genome Sequence of Pycnoporus sanguineus.</title>
        <authorList>
            <person name="Buettner E."/>
        </authorList>
    </citation>
    <scope>NUCLEOTIDE SEQUENCE</scope>
    <source>
        <strain evidence="1">CG-C14</strain>
    </source>
</reference>
<dbReference type="EMBL" id="JANSHE010004462">
    <property type="protein sequence ID" value="KAJ2977321.1"/>
    <property type="molecule type" value="Genomic_DNA"/>
</dbReference>
<dbReference type="Proteomes" id="UP001144978">
    <property type="component" value="Unassembled WGS sequence"/>
</dbReference>
<keyword evidence="2" id="KW-1185">Reference proteome</keyword>